<accession>A0AAD6CUQ0</accession>
<organism evidence="1 2">
    <name type="scientific">Penicillium frequentans</name>
    <dbReference type="NCBI Taxonomy" id="3151616"/>
    <lineage>
        <taxon>Eukaryota</taxon>
        <taxon>Fungi</taxon>
        <taxon>Dikarya</taxon>
        <taxon>Ascomycota</taxon>
        <taxon>Pezizomycotina</taxon>
        <taxon>Eurotiomycetes</taxon>
        <taxon>Eurotiomycetidae</taxon>
        <taxon>Eurotiales</taxon>
        <taxon>Aspergillaceae</taxon>
        <taxon>Penicillium</taxon>
    </lineage>
</organism>
<evidence type="ECO:0000313" key="2">
    <source>
        <dbReference type="Proteomes" id="UP001220324"/>
    </source>
</evidence>
<keyword evidence="2" id="KW-1185">Reference proteome</keyword>
<name>A0AAD6CUQ0_9EURO</name>
<proteinExistence type="predicted"/>
<dbReference type="Proteomes" id="UP001220324">
    <property type="component" value="Unassembled WGS sequence"/>
</dbReference>
<dbReference type="EMBL" id="JAQIZZ010000005">
    <property type="protein sequence ID" value="KAJ5540561.1"/>
    <property type="molecule type" value="Genomic_DNA"/>
</dbReference>
<dbReference type="AlphaFoldDB" id="A0AAD6CUQ0"/>
<evidence type="ECO:0000313" key="1">
    <source>
        <dbReference type="EMBL" id="KAJ5540561.1"/>
    </source>
</evidence>
<comment type="caution">
    <text evidence="1">The sequence shown here is derived from an EMBL/GenBank/DDBJ whole genome shotgun (WGS) entry which is preliminary data.</text>
</comment>
<gene>
    <name evidence="1" type="ORF">N7494_005637</name>
</gene>
<reference evidence="1 2" key="1">
    <citation type="journal article" date="2023" name="IMA Fungus">
        <title>Comparative genomic study of the Penicillium genus elucidates a diverse pangenome and 15 lateral gene transfer events.</title>
        <authorList>
            <person name="Petersen C."/>
            <person name="Sorensen T."/>
            <person name="Nielsen M.R."/>
            <person name="Sondergaard T.E."/>
            <person name="Sorensen J.L."/>
            <person name="Fitzpatrick D.A."/>
            <person name="Frisvad J.C."/>
            <person name="Nielsen K.L."/>
        </authorList>
    </citation>
    <scope>NUCLEOTIDE SEQUENCE [LARGE SCALE GENOMIC DNA]</scope>
    <source>
        <strain evidence="1 2">IBT 35679</strain>
    </source>
</reference>
<sequence length="323" mass="36571">MTEEERDKIMQRLITVDSDWPDRPSCEPRRLLQVPWLIDTPAHPSILSSIVKRAEITESLIFVDEQCLNDEQVILVNCKQPEERFETLRAPIHRANVLLSAAAEGIVLEGSMPLPNSSEAIIKQGTKSYDGDPIFILEEMTEDEIQKIKDLFSKTEDQFDCDLDWVDVSSKIETPDIEGLLEYFESEEHEMQSPPRYFLAVDRDALKSATHPKGKGTSEAVILASQEAGELQFSDDLGDKHSEVCMGYGVVPRSVEDAMMAVLNLSLANMDFCEIVSGYEYVYWKGYQAWVDANMVDYGEEGDKSFSSIWIPGEGRVDSEEYY</sequence>
<protein>
    <submittedName>
        <fullName evidence="1">Uncharacterized protein</fullName>
    </submittedName>
</protein>